<gene>
    <name evidence="1" type="ORF">IQ17_02019</name>
</gene>
<dbReference type="AlphaFoldDB" id="A0A562LJ50"/>
<dbReference type="EMBL" id="VLKL01000004">
    <property type="protein sequence ID" value="TWI07664.1"/>
    <property type="molecule type" value="Genomic_DNA"/>
</dbReference>
<accession>A0A562LJ50</accession>
<evidence type="ECO:0000313" key="1">
    <source>
        <dbReference type="EMBL" id="TWI07664.1"/>
    </source>
</evidence>
<dbReference type="OrthoDB" id="9853766at2"/>
<dbReference type="RefSeq" id="WP_018644991.1">
    <property type="nucleotide sequence ID" value="NZ_CP088014.1"/>
</dbReference>
<organism evidence="1 2">
    <name type="scientific">Bradyrhizobium daqingense</name>
    <dbReference type="NCBI Taxonomy" id="993502"/>
    <lineage>
        <taxon>Bacteria</taxon>
        <taxon>Pseudomonadati</taxon>
        <taxon>Pseudomonadota</taxon>
        <taxon>Alphaproteobacteria</taxon>
        <taxon>Hyphomicrobiales</taxon>
        <taxon>Nitrobacteraceae</taxon>
        <taxon>Bradyrhizobium</taxon>
    </lineage>
</organism>
<comment type="caution">
    <text evidence="1">The sequence shown here is derived from an EMBL/GenBank/DDBJ whole genome shotgun (WGS) entry which is preliminary data.</text>
</comment>
<reference evidence="1 2" key="1">
    <citation type="journal article" date="2015" name="Stand. Genomic Sci.">
        <title>Genomic Encyclopedia of Bacterial and Archaeal Type Strains, Phase III: the genomes of soil and plant-associated and newly described type strains.</title>
        <authorList>
            <person name="Whitman W.B."/>
            <person name="Woyke T."/>
            <person name="Klenk H.P."/>
            <person name="Zhou Y."/>
            <person name="Lilburn T.G."/>
            <person name="Beck B.J."/>
            <person name="De Vos P."/>
            <person name="Vandamme P."/>
            <person name="Eisen J.A."/>
            <person name="Garrity G."/>
            <person name="Hugenholtz P."/>
            <person name="Kyrpides N.C."/>
        </authorList>
    </citation>
    <scope>NUCLEOTIDE SEQUENCE [LARGE SCALE GENOMIC DNA]</scope>
    <source>
        <strain evidence="1 2">CGMCC 1.10947</strain>
    </source>
</reference>
<keyword evidence="2" id="KW-1185">Reference proteome</keyword>
<evidence type="ECO:0000313" key="2">
    <source>
        <dbReference type="Proteomes" id="UP000317176"/>
    </source>
</evidence>
<dbReference type="Proteomes" id="UP000317176">
    <property type="component" value="Unassembled WGS sequence"/>
</dbReference>
<proteinExistence type="predicted"/>
<sequence length="57" mass="6421">MNRITTAAIKFSWAVQIPGERKQALGERVEAWAHRLAVRWGCVDTVLATVTREALSR</sequence>
<protein>
    <submittedName>
        <fullName evidence="1">Uncharacterized protein</fullName>
    </submittedName>
</protein>
<name>A0A562LJ50_9BRAD</name>